<evidence type="ECO:0000256" key="4">
    <source>
        <dbReference type="ARBA" id="ARBA00023015"/>
    </source>
</evidence>
<feature type="compositionally biased region" description="Low complexity" evidence="7">
    <location>
        <begin position="231"/>
        <end position="242"/>
    </location>
</feature>
<evidence type="ECO:0000313" key="8">
    <source>
        <dbReference type="EMBL" id="RDB17893.1"/>
    </source>
</evidence>
<dbReference type="GO" id="GO:0035267">
    <property type="term" value="C:NuA4 histone acetyltransferase complex"/>
    <property type="evidence" value="ECO:0007669"/>
    <property type="project" value="TreeGrafter"/>
</dbReference>
<evidence type="ECO:0000313" key="9">
    <source>
        <dbReference type="Proteomes" id="UP000076154"/>
    </source>
</evidence>
<keyword evidence="9" id="KW-1185">Reference proteome</keyword>
<organism evidence="8 9">
    <name type="scientific">Hypsizygus marmoreus</name>
    <name type="common">White beech mushroom</name>
    <name type="synonym">Agaricus marmoreus</name>
    <dbReference type="NCBI Taxonomy" id="39966"/>
    <lineage>
        <taxon>Eukaryota</taxon>
        <taxon>Fungi</taxon>
        <taxon>Dikarya</taxon>
        <taxon>Basidiomycota</taxon>
        <taxon>Agaricomycotina</taxon>
        <taxon>Agaricomycetes</taxon>
        <taxon>Agaricomycetidae</taxon>
        <taxon>Agaricales</taxon>
        <taxon>Tricholomatineae</taxon>
        <taxon>Lyophyllaceae</taxon>
        <taxon>Hypsizygus</taxon>
    </lineage>
</organism>
<keyword evidence="5" id="KW-0804">Transcription</keyword>
<keyword evidence="4" id="KW-0805">Transcription regulation</keyword>
<comment type="subcellular location">
    <subcellularLocation>
        <location evidence="1">Nucleus</location>
    </subcellularLocation>
</comment>
<dbReference type="InterPro" id="IPR012423">
    <property type="entry name" value="Eaf7/MRGBP"/>
</dbReference>
<gene>
    <name evidence="8" type="primary">Mrgbp</name>
    <name evidence="8" type="ORF">Hypma_000738</name>
</gene>
<protein>
    <submittedName>
        <fullName evidence="8">MRG/MORF4L-binding protein</fullName>
    </submittedName>
</protein>
<sequence>MTVDNASAALLNSVEGEISFFRSIMRARPVGIHRHFHVLAIQNSIFKDTGRLIPRDAIWDKLRSCYDMDALEAIDLEASGYESPHSIHSPSPSANLSGHPYFRDEFSLPFDDSFETLISQRRIRATASPASSPAPSPVAPSKSRGGKKRGRTKLSLAGLVGGDSDSSALTQESGDEDDVGTSRRSVVTATDAGTDHGEDEDVEMHEPSQAPSVSPKPTRNRGKTAKKPVGRPRTTAATSTTRPTKKRKR</sequence>
<evidence type="ECO:0000256" key="3">
    <source>
        <dbReference type="ARBA" id="ARBA00022853"/>
    </source>
</evidence>
<reference evidence="8" key="1">
    <citation type="submission" date="2018-04" db="EMBL/GenBank/DDBJ databases">
        <title>Whole genome sequencing of Hypsizygus marmoreus.</title>
        <authorList>
            <person name="Choi I.-G."/>
            <person name="Min B."/>
            <person name="Kim J.-G."/>
            <person name="Kim S."/>
            <person name="Oh Y.-L."/>
            <person name="Kong W.-S."/>
            <person name="Park H."/>
            <person name="Jeong J."/>
            <person name="Song E.-S."/>
        </authorList>
    </citation>
    <scope>NUCLEOTIDE SEQUENCE [LARGE SCALE GENOMIC DNA]</scope>
    <source>
        <strain evidence="8">51987-8</strain>
    </source>
</reference>
<dbReference type="PANTHER" id="PTHR13581:SF5">
    <property type="entry name" value="MRG_MORF4L-BINDING PROTEIN"/>
    <property type="match status" value="1"/>
</dbReference>
<dbReference type="STRING" id="39966.A0A369JDW5"/>
<keyword evidence="6" id="KW-0539">Nucleus</keyword>
<comment type="caution">
    <text evidence="8">The sequence shown here is derived from an EMBL/GenBank/DDBJ whole genome shotgun (WGS) entry which is preliminary data.</text>
</comment>
<dbReference type="GO" id="GO:0006325">
    <property type="term" value="P:chromatin organization"/>
    <property type="evidence" value="ECO:0007669"/>
    <property type="project" value="UniProtKB-KW"/>
</dbReference>
<dbReference type="GO" id="GO:0005634">
    <property type="term" value="C:nucleus"/>
    <property type="evidence" value="ECO:0007669"/>
    <property type="project" value="UniProtKB-SubCell"/>
</dbReference>
<evidence type="ECO:0000256" key="5">
    <source>
        <dbReference type="ARBA" id="ARBA00023163"/>
    </source>
</evidence>
<evidence type="ECO:0000256" key="1">
    <source>
        <dbReference type="ARBA" id="ARBA00004123"/>
    </source>
</evidence>
<accession>A0A369JDW5</accession>
<dbReference type="PANTHER" id="PTHR13581">
    <property type="entry name" value="MRG-BINDING PROTEIN"/>
    <property type="match status" value="1"/>
</dbReference>
<name>A0A369JDW5_HYPMA</name>
<evidence type="ECO:0000256" key="2">
    <source>
        <dbReference type="ARBA" id="ARBA00007117"/>
    </source>
</evidence>
<dbReference type="Pfam" id="PF07904">
    <property type="entry name" value="Eaf7"/>
    <property type="match status" value="1"/>
</dbReference>
<dbReference type="EMBL" id="LUEZ02000107">
    <property type="protein sequence ID" value="RDB17893.1"/>
    <property type="molecule type" value="Genomic_DNA"/>
</dbReference>
<evidence type="ECO:0000256" key="6">
    <source>
        <dbReference type="ARBA" id="ARBA00023242"/>
    </source>
</evidence>
<dbReference type="OrthoDB" id="5595141at2759"/>
<dbReference type="GO" id="GO:0006357">
    <property type="term" value="P:regulation of transcription by RNA polymerase II"/>
    <property type="evidence" value="ECO:0007669"/>
    <property type="project" value="TreeGrafter"/>
</dbReference>
<dbReference type="Proteomes" id="UP000076154">
    <property type="component" value="Unassembled WGS sequence"/>
</dbReference>
<evidence type="ECO:0000256" key="7">
    <source>
        <dbReference type="SAM" id="MobiDB-lite"/>
    </source>
</evidence>
<feature type="region of interest" description="Disordered" evidence="7">
    <location>
        <begin position="124"/>
        <end position="249"/>
    </location>
</feature>
<feature type="compositionally biased region" description="Basic residues" evidence="7">
    <location>
        <begin position="218"/>
        <end position="230"/>
    </location>
</feature>
<comment type="similarity">
    <text evidence="2">Belongs to the EAF7 family.</text>
</comment>
<keyword evidence="3" id="KW-0156">Chromatin regulator</keyword>
<dbReference type="AlphaFoldDB" id="A0A369JDW5"/>
<dbReference type="InParanoid" id="A0A369JDW5"/>
<proteinExistence type="inferred from homology"/>